<gene>
    <name evidence="2" type="ORF">PPROV_000664600</name>
</gene>
<feature type="region of interest" description="Disordered" evidence="1">
    <location>
        <begin position="43"/>
        <end position="101"/>
    </location>
</feature>
<evidence type="ECO:0000256" key="1">
    <source>
        <dbReference type="SAM" id="MobiDB-lite"/>
    </source>
</evidence>
<feature type="compositionally biased region" description="Pro residues" evidence="1">
    <location>
        <begin position="128"/>
        <end position="137"/>
    </location>
</feature>
<name>A0A830HL51_9CHLO</name>
<dbReference type="EMBL" id="BNJQ01000018">
    <property type="protein sequence ID" value="GHP07904.1"/>
    <property type="molecule type" value="Genomic_DNA"/>
</dbReference>
<feature type="region of interest" description="Disordered" evidence="1">
    <location>
        <begin position="118"/>
        <end position="150"/>
    </location>
</feature>
<sequence length="286" mass="31579">MASSPTPEISSRSFMATFRSHVLLAERWNRDVDVSDLEGYAESGARDLGAGAGTSSSTQHAYMRSPVHPSMHPRHPHHVRASSSHPPAQSSPAHDNHFDAQTTGQYSDEMYYHQYYYGGGGQQQQQPHPHPPPPPPHAYYHYFQGGPPPPPPPPPPHWNYYHNQYHAPPPRSPYHHNHYGAHSPPPPHPPPPHHHHHHHAPPPRGEPSPGTRTDAAGLAEFAQALRVTLDKLAEASPELAADGARLFDDDSEVARVCMAWYHAGFATGCARARSGVKKAEREYGKT</sequence>
<accession>A0A830HL51</accession>
<keyword evidence="3" id="KW-1185">Reference proteome</keyword>
<protein>
    <submittedName>
        <fullName evidence="2">Uncharacterized protein</fullName>
    </submittedName>
</protein>
<feature type="compositionally biased region" description="Basic residues" evidence="1">
    <location>
        <begin position="71"/>
        <end position="80"/>
    </location>
</feature>
<feature type="compositionally biased region" description="Basic residues" evidence="1">
    <location>
        <begin position="191"/>
        <end position="201"/>
    </location>
</feature>
<evidence type="ECO:0000313" key="3">
    <source>
        <dbReference type="Proteomes" id="UP000660262"/>
    </source>
</evidence>
<dbReference type="AlphaFoldDB" id="A0A830HL51"/>
<comment type="caution">
    <text evidence="2">The sequence shown here is derived from an EMBL/GenBank/DDBJ whole genome shotgun (WGS) entry which is preliminary data.</text>
</comment>
<dbReference type="Proteomes" id="UP000660262">
    <property type="component" value="Unassembled WGS sequence"/>
</dbReference>
<evidence type="ECO:0000313" key="2">
    <source>
        <dbReference type="EMBL" id="GHP07904.1"/>
    </source>
</evidence>
<feature type="compositionally biased region" description="Low complexity" evidence="1">
    <location>
        <begin position="81"/>
        <end position="93"/>
    </location>
</feature>
<feature type="region of interest" description="Disordered" evidence="1">
    <location>
        <begin position="169"/>
        <end position="214"/>
    </location>
</feature>
<reference evidence="2" key="1">
    <citation type="submission" date="2020-10" db="EMBL/GenBank/DDBJ databases">
        <title>Unveiling of a novel bifunctional photoreceptor, Dualchrome1, isolated from a cosmopolitan green alga.</title>
        <authorList>
            <person name="Suzuki S."/>
            <person name="Kawachi M."/>
        </authorList>
    </citation>
    <scope>NUCLEOTIDE SEQUENCE</scope>
    <source>
        <strain evidence="2">NIES 2893</strain>
    </source>
</reference>
<organism evidence="2 3">
    <name type="scientific">Pycnococcus provasolii</name>
    <dbReference type="NCBI Taxonomy" id="41880"/>
    <lineage>
        <taxon>Eukaryota</taxon>
        <taxon>Viridiplantae</taxon>
        <taxon>Chlorophyta</taxon>
        <taxon>Pseudoscourfieldiophyceae</taxon>
        <taxon>Pseudoscourfieldiales</taxon>
        <taxon>Pycnococcaceae</taxon>
        <taxon>Pycnococcus</taxon>
    </lineage>
</organism>
<proteinExistence type="predicted"/>